<dbReference type="PANTHER" id="PTHR35894">
    <property type="entry name" value="GENERAL SECRETION PATHWAY PROTEIN A-RELATED"/>
    <property type="match status" value="1"/>
</dbReference>
<evidence type="ECO:0000313" key="3">
    <source>
        <dbReference type="EMBL" id="ROQ20657.1"/>
    </source>
</evidence>
<accession>A0A3N1P089</accession>
<dbReference type="EMBL" id="RJUK01000001">
    <property type="protein sequence ID" value="ROQ20657.1"/>
    <property type="molecule type" value="Genomic_DNA"/>
</dbReference>
<dbReference type="Gene3D" id="3.40.50.300">
    <property type="entry name" value="P-loop containing nucleotide triphosphate hydrolases"/>
    <property type="match status" value="1"/>
</dbReference>
<gene>
    <name evidence="3" type="ORF">EDC38_1270</name>
</gene>
<organism evidence="3 4">
    <name type="scientific">Marinimicrobium koreense</name>
    <dbReference type="NCBI Taxonomy" id="306545"/>
    <lineage>
        <taxon>Bacteria</taxon>
        <taxon>Pseudomonadati</taxon>
        <taxon>Pseudomonadota</taxon>
        <taxon>Gammaproteobacteria</taxon>
        <taxon>Cellvibrionales</taxon>
        <taxon>Cellvibrionaceae</taxon>
        <taxon>Marinimicrobium</taxon>
    </lineage>
</organism>
<dbReference type="InterPro" id="IPR049945">
    <property type="entry name" value="AAA_22"/>
</dbReference>
<dbReference type="InterPro" id="IPR003593">
    <property type="entry name" value="AAA+_ATPase"/>
</dbReference>
<reference evidence="3 4" key="1">
    <citation type="submission" date="2018-11" db="EMBL/GenBank/DDBJ databases">
        <title>Genomic Encyclopedia of Type Strains, Phase IV (KMG-IV): sequencing the most valuable type-strain genomes for metagenomic binning, comparative biology and taxonomic classification.</title>
        <authorList>
            <person name="Goeker M."/>
        </authorList>
    </citation>
    <scope>NUCLEOTIDE SEQUENCE [LARGE SCALE GENOMIC DNA]</scope>
    <source>
        <strain evidence="3 4">DSM 16974</strain>
    </source>
</reference>
<dbReference type="GO" id="GO:0016887">
    <property type="term" value="F:ATP hydrolysis activity"/>
    <property type="evidence" value="ECO:0007669"/>
    <property type="project" value="InterPro"/>
</dbReference>
<name>A0A3N1P089_9GAMM</name>
<dbReference type="InterPro" id="IPR027417">
    <property type="entry name" value="P-loop_NTPase"/>
</dbReference>
<keyword evidence="4" id="KW-1185">Reference proteome</keyword>
<feature type="domain" description="AAA+ ATPase" evidence="2">
    <location>
        <begin position="42"/>
        <end position="211"/>
    </location>
</feature>
<proteinExistence type="predicted"/>
<dbReference type="OrthoDB" id="9780149at2"/>
<protein>
    <submittedName>
        <fullName evidence="3">MSHA biogenesis protein MshM</fullName>
    </submittedName>
</protein>
<keyword evidence="1" id="KW-0472">Membrane</keyword>
<comment type="caution">
    <text evidence="3">The sequence shown here is derived from an EMBL/GenBank/DDBJ whole genome shotgun (WGS) entry which is preliminary data.</text>
</comment>
<dbReference type="InterPro" id="IPR052026">
    <property type="entry name" value="ExeA_AAA_ATPase_DNA-bind"/>
</dbReference>
<sequence>MYQDYFGLREMPFSLTPDTQFFFDSAAHRAVLNTVLLALRHSEGFIKIVGEVGTGKTLLCRKLLASLGPEFLTAYIPNPYLTPDELKGFLAQEIGVPSSPDMPAYQLLNEIYARLVALAAEKRRVVLVVDEAQAMPRETIEALRLLTNLETEKSKLLQVVLLGQPELEDVLNRSDLRQLKQRIVFSETLGTIDRRTLADYLDFRLQSAGYRGRSLFTRGAVRLMHRASGGIPRLINVLAHKALLVSFGQGRSMVGRAQVARAVKDTTESRRLGRWLSVTPFGWTPWLAVSLLLVGVGLWWYGGTP</sequence>
<dbReference type="SUPFAM" id="SSF52540">
    <property type="entry name" value="P-loop containing nucleoside triphosphate hydrolases"/>
    <property type="match status" value="1"/>
</dbReference>
<feature type="transmembrane region" description="Helical" evidence="1">
    <location>
        <begin position="280"/>
        <end position="301"/>
    </location>
</feature>
<dbReference type="AlphaFoldDB" id="A0A3N1P089"/>
<dbReference type="Pfam" id="PF13401">
    <property type="entry name" value="AAA_22"/>
    <property type="match status" value="1"/>
</dbReference>
<evidence type="ECO:0000259" key="2">
    <source>
        <dbReference type="SMART" id="SM00382"/>
    </source>
</evidence>
<dbReference type="CDD" id="cd00009">
    <property type="entry name" value="AAA"/>
    <property type="match status" value="1"/>
</dbReference>
<keyword evidence="1" id="KW-0812">Transmembrane</keyword>
<dbReference type="Proteomes" id="UP000273643">
    <property type="component" value="Unassembled WGS sequence"/>
</dbReference>
<evidence type="ECO:0000313" key="4">
    <source>
        <dbReference type="Proteomes" id="UP000273643"/>
    </source>
</evidence>
<dbReference type="SMART" id="SM00382">
    <property type="entry name" value="AAA"/>
    <property type="match status" value="1"/>
</dbReference>
<evidence type="ECO:0000256" key="1">
    <source>
        <dbReference type="SAM" id="Phobius"/>
    </source>
</evidence>
<keyword evidence="1" id="KW-1133">Transmembrane helix</keyword>
<dbReference type="RefSeq" id="WP_123637771.1">
    <property type="nucleotide sequence ID" value="NZ_RJUK01000001.1"/>
</dbReference>
<dbReference type="PANTHER" id="PTHR35894:SF7">
    <property type="entry name" value="GENERAL SECRETION PATHWAY PROTEIN A-RELATED"/>
    <property type="match status" value="1"/>
</dbReference>